<dbReference type="Pfam" id="PF00067">
    <property type="entry name" value="p450"/>
    <property type="match status" value="1"/>
</dbReference>
<keyword evidence="3" id="KW-1185">Reference proteome</keyword>
<dbReference type="Gene3D" id="1.10.630.10">
    <property type="entry name" value="Cytochrome P450"/>
    <property type="match status" value="1"/>
</dbReference>
<dbReference type="GeneID" id="4386435"/>
<dbReference type="AlphaFoldDB" id="Q2HEL5"/>
<proteinExistence type="predicted"/>
<accession>Q2HEL5</accession>
<keyword evidence="1" id="KW-1133">Transmembrane helix</keyword>
<dbReference type="GO" id="GO:0005506">
    <property type="term" value="F:iron ion binding"/>
    <property type="evidence" value="ECO:0007669"/>
    <property type="project" value="InterPro"/>
</dbReference>
<protein>
    <recommendedName>
        <fullName evidence="4">Cytochrome P450 monooxygenase</fullName>
    </recommendedName>
</protein>
<gene>
    <name evidence="2" type="ORF">CHGG_01339</name>
</gene>
<dbReference type="eggNOG" id="KOG0157">
    <property type="taxonomic scope" value="Eukaryota"/>
</dbReference>
<dbReference type="Proteomes" id="UP000001056">
    <property type="component" value="Unassembled WGS sequence"/>
</dbReference>
<dbReference type="VEuPathDB" id="FungiDB:CHGG_01339"/>
<dbReference type="InParanoid" id="Q2HEL5"/>
<dbReference type="HOGENOM" id="CLU_042557_0_0_1"/>
<keyword evidence="1" id="KW-0812">Transmembrane</keyword>
<evidence type="ECO:0000313" key="3">
    <source>
        <dbReference type="Proteomes" id="UP000001056"/>
    </source>
</evidence>
<evidence type="ECO:0008006" key="4">
    <source>
        <dbReference type="Google" id="ProtNLM"/>
    </source>
</evidence>
<dbReference type="STRING" id="306901.Q2HEL5"/>
<feature type="transmembrane region" description="Helical" evidence="1">
    <location>
        <begin position="20"/>
        <end position="42"/>
    </location>
</feature>
<dbReference type="GO" id="GO:0016705">
    <property type="term" value="F:oxidoreductase activity, acting on paired donors, with incorporation or reduction of molecular oxygen"/>
    <property type="evidence" value="ECO:0007669"/>
    <property type="project" value="InterPro"/>
</dbReference>
<organism evidence="2 3">
    <name type="scientific">Chaetomium globosum (strain ATCC 6205 / CBS 148.51 / DSM 1962 / NBRC 6347 / NRRL 1970)</name>
    <name type="common">Soil fungus</name>
    <dbReference type="NCBI Taxonomy" id="306901"/>
    <lineage>
        <taxon>Eukaryota</taxon>
        <taxon>Fungi</taxon>
        <taxon>Dikarya</taxon>
        <taxon>Ascomycota</taxon>
        <taxon>Pezizomycotina</taxon>
        <taxon>Sordariomycetes</taxon>
        <taxon>Sordariomycetidae</taxon>
        <taxon>Sordariales</taxon>
        <taxon>Chaetomiaceae</taxon>
        <taxon>Chaetomium</taxon>
    </lineage>
</organism>
<dbReference type="InterPro" id="IPR001128">
    <property type="entry name" value="Cyt_P450"/>
</dbReference>
<evidence type="ECO:0000313" key="2">
    <source>
        <dbReference type="EMBL" id="EAQ93104.1"/>
    </source>
</evidence>
<dbReference type="InterPro" id="IPR036396">
    <property type="entry name" value="Cyt_P450_sf"/>
</dbReference>
<keyword evidence="1" id="KW-0472">Membrane</keyword>
<dbReference type="EMBL" id="CH408029">
    <property type="protein sequence ID" value="EAQ93104.1"/>
    <property type="molecule type" value="Genomic_DNA"/>
</dbReference>
<reference evidence="3" key="1">
    <citation type="journal article" date="2015" name="Genome Announc.">
        <title>Draft genome sequence of the cellulolytic fungus Chaetomium globosum.</title>
        <authorList>
            <person name="Cuomo C.A."/>
            <person name="Untereiner W.A."/>
            <person name="Ma L.-J."/>
            <person name="Grabherr M."/>
            <person name="Birren B.W."/>
        </authorList>
    </citation>
    <scope>NUCLEOTIDE SEQUENCE [LARGE SCALE GENOMIC DNA]</scope>
    <source>
        <strain evidence="3">ATCC 6205 / CBS 148.51 / DSM 1962 / NBRC 6347 / NRRL 1970</strain>
    </source>
</reference>
<dbReference type="OrthoDB" id="2789670at2759"/>
<dbReference type="GO" id="GO:0020037">
    <property type="term" value="F:heme binding"/>
    <property type="evidence" value="ECO:0007669"/>
    <property type="project" value="InterPro"/>
</dbReference>
<name>Q2HEL5_CHAGB</name>
<sequence length="403" mass="45879">MPVVQDYYPSGFIPFVQDLPAQYFVVLGLFTSLLVVSNWTTIKRTLRKFWLRRQGYFQDNEGRPIPELKGETRFSRFSHGYELSLQGAKTAERRPYMIWNGTSPEVVLTQAEHVREFYSKRSQEHFKPENASMGHYFGRVMGVCAGVQNGAVWKNIRKVFDPYFSYKSAQGFSEIYAAEFKKWMDDLSAGRESDFVAEATTICTVLPFKLIALACYGPALDGQGTHDGFERSGLYNALPTASKKDMDTFEADWKKFNFFMMRESEEKQLPCPIREMYKDVLAGTITEANWLQTIDEILFTNLDVTSAILAFLLINLGINQPVQSELRSEITRSLATPIAAPGIDSSPIEEYIRKTDTLLRIHLPRVPAACAPRVWFTLPEYVGRRPSTLAGYRIQGLAPCLHH</sequence>
<dbReference type="GO" id="GO:0004497">
    <property type="term" value="F:monooxygenase activity"/>
    <property type="evidence" value="ECO:0007669"/>
    <property type="project" value="InterPro"/>
</dbReference>
<evidence type="ECO:0000256" key="1">
    <source>
        <dbReference type="SAM" id="Phobius"/>
    </source>
</evidence>
<dbReference type="SUPFAM" id="SSF48264">
    <property type="entry name" value="Cytochrome P450"/>
    <property type="match status" value="1"/>
</dbReference>
<dbReference type="OMA" id="REMILNW"/>
<dbReference type="RefSeq" id="XP_001220560.1">
    <property type="nucleotide sequence ID" value="XM_001220559.1"/>
</dbReference>